<dbReference type="Pfam" id="PF03610">
    <property type="entry name" value="EIIA-man"/>
    <property type="match status" value="1"/>
</dbReference>
<dbReference type="Gene3D" id="3.40.50.300">
    <property type="entry name" value="P-loop containing nucleotide triphosphate hydrolases"/>
    <property type="match status" value="1"/>
</dbReference>
<dbReference type="InterPro" id="IPR016152">
    <property type="entry name" value="PTrfase/Anion_transptr"/>
</dbReference>
<dbReference type="Gene3D" id="3.40.50.510">
    <property type="entry name" value="Phosphotransferase system, mannose-type IIA component"/>
    <property type="match status" value="1"/>
</dbReference>
<dbReference type="eggNOG" id="COG1221">
    <property type="taxonomic scope" value="Bacteria"/>
</dbReference>
<dbReference type="Gene3D" id="3.40.930.10">
    <property type="entry name" value="Mannitol-specific EII, Chain A"/>
    <property type="match status" value="1"/>
</dbReference>
<dbReference type="eggNOG" id="COG1508">
    <property type="taxonomic scope" value="Bacteria"/>
</dbReference>
<keyword evidence="1" id="KW-0808">Transferase</keyword>
<dbReference type="SUPFAM" id="SSF53062">
    <property type="entry name" value="PTS system fructose IIA component-like"/>
    <property type="match status" value="1"/>
</dbReference>
<dbReference type="Proteomes" id="UP000005396">
    <property type="component" value="Unassembled WGS sequence"/>
</dbReference>
<evidence type="ECO:0000256" key="3">
    <source>
        <dbReference type="ARBA" id="ARBA00022840"/>
    </source>
</evidence>
<evidence type="ECO:0000313" key="8">
    <source>
        <dbReference type="EMBL" id="EDP18741.1"/>
    </source>
</evidence>
<dbReference type="InterPro" id="IPR036634">
    <property type="entry name" value="PRD_sf"/>
</dbReference>
<sequence>MIILIETGCMIVWENARMEERILQIIKGEDSKNPLTDEEIASRLQVFREDVTTVRREHHIPDSRKRRKPVIFEDMKRILTEHPDVSDRGLTRMLEEAGYRIGKYAAGRLREELLEIWTPFGDCQEKEGAGLAPDLAKHTEYAKHAEYEEPAESGAEDERANAFSAFVGFDGSMKTQITRAQAAVLYPPRGLHCLIYGPSGVGKSFLAELMHEYACGTENFGKDAPYFEFNCADYADNPQLLLAQLFGYSKGAFTGASDNKKGVVELCNGGILFLDEVHRLPPEGQEILFYLMDKGRFRRLGEVDTQRESHVMVIAATTENPQSSLLLTFRRRIPMVIEIPSLKDRPAGEKLQFILRFFQWESRRLGKQIKIRQQALWCLLGGDCPGNVGQLKSDIQVCCAKAFLEGRARKDGRITVSFASLTENLRKGYVPDRITKEIKELCPDDCYVFPDDTGESAGKSGTETFLEGFNIYESLEEKYDQLLRDGLREQDIEVQLTDEIESRFQRHIHEFQKSGIREDEIASIVGDDILRMTRDICDLARKRLPGLEEQVVFPLAIHLNMAMERMRSHGRMVYPGMENIRQQSYEDYEAACYAVDEIQKKYYLTLPEEEKAFLAMYFRKFKKKDMAQEGRIGVLVVSHGPVASGMAQVANAIMGTEHAVGVDMNLWDTPAQMAEKTVDMARRVNQGKGCIVLADMGSLLNVGQKIREETGMQVRVLPRTDTMMVVEAVRKTMWTDESLNEIADELDKIKLTGTREQSESRKKAILCLCITGQGAAVKLKEHLTERLKSNLAGTVVVTRGYIEDSSIDRIIANTEKEYEILAIVGTINPDSGTYPFISVSRVYSPEGIRQLRGILKRSAMFEENQLSEVISLGHIYIRTEAEFKDQIIDEAVGHMAEEGLVRQEFLLSVYKREGMMTTRLSQGIAIPHGDPGLVTKPVISVTKLDKPVLWDGVNTVDVIFVLAIQEDSRKYFEQLYQIISDESMVSAIRASRTREEIRNLLCKNTKSVN</sequence>
<reference evidence="8 9" key="2">
    <citation type="submission" date="2007-09" db="EMBL/GenBank/DDBJ databases">
        <title>Draft genome sequence of Clostridium bolteae (ATCC BAA-613).</title>
        <authorList>
            <person name="Sudarsanam P."/>
            <person name="Ley R."/>
            <person name="Guruge J."/>
            <person name="Turnbaugh P.J."/>
            <person name="Mahowald M."/>
            <person name="Liep D."/>
            <person name="Gordon J."/>
        </authorList>
    </citation>
    <scope>NUCLEOTIDE SEQUENCE [LARGE SCALE GENOMIC DNA]</scope>
    <source>
        <strain evidence="9">ATCC BAA-613 / DSM 15670 / CCUG 46953 / JCM 12243 / WAL 16351</strain>
    </source>
</reference>
<dbReference type="InterPro" id="IPR036662">
    <property type="entry name" value="PTS_EIIA_man-typ_sf"/>
</dbReference>
<dbReference type="GO" id="GO:0016740">
    <property type="term" value="F:transferase activity"/>
    <property type="evidence" value="ECO:0007669"/>
    <property type="project" value="UniProtKB-KW"/>
</dbReference>
<dbReference type="EMBL" id="ABCC02000011">
    <property type="protein sequence ID" value="EDP18741.1"/>
    <property type="molecule type" value="Genomic_DNA"/>
</dbReference>
<dbReference type="SUPFAM" id="SSF52540">
    <property type="entry name" value="P-loop containing nucleoside triphosphate hydrolases"/>
    <property type="match status" value="1"/>
</dbReference>
<keyword evidence="2" id="KW-0547">Nucleotide-binding</keyword>
<evidence type="ECO:0000256" key="2">
    <source>
        <dbReference type="ARBA" id="ARBA00022741"/>
    </source>
</evidence>
<dbReference type="Gene3D" id="1.10.1790.10">
    <property type="entry name" value="PRD domain"/>
    <property type="match status" value="1"/>
</dbReference>
<keyword evidence="3" id="KW-0067">ATP-binding</keyword>
<dbReference type="PANTHER" id="PTHR32071:SF90">
    <property type="entry name" value="TRANSCRIPTIONAL REGULATORY PROTEIN LEVR"/>
    <property type="match status" value="1"/>
</dbReference>
<name>A8RK18_ENTBW</name>
<gene>
    <name evidence="8" type="ORF">CLOBOL_01103</name>
</gene>
<dbReference type="InterPro" id="IPR011608">
    <property type="entry name" value="PRD"/>
</dbReference>
<proteinExistence type="predicted"/>
<dbReference type="PaxDb" id="411902-CLOBOL_01103"/>
<dbReference type="CDD" id="cd00211">
    <property type="entry name" value="PTS_IIA_fru"/>
    <property type="match status" value="1"/>
</dbReference>
<feature type="domain" description="PRD" evidence="7">
    <location>
        <begin position="524"/>
        <end position="628"/>
    </location>
</feature>
<dbReference type="PROSITE" id="PS50045">
    <property type="entry name" value="SIGMA54_INTERACT_4"/>
    <property type="match status" value="1"/>
</dbReference>
<dbReference type="HOGENOM" id="CLU_014204_1_1_9"/>
<evidence type="ECO:0000256" key="1">
    <source>
        <dbReference type="ARBA" id="ARBA00022679"/>
    </source>
</evidence>
<evidence type="ECO:0000313" key="9">
    <source>
        <dbReference type="Proteomes" id="UP000005396"/>
    </source>
</evidence>
<dbReference type="GO" id="GO:0009401">
    <property type="term" value="P:phosphoenolpyruvate-dependent sugar phosphotransferase system"/>
    <property type="evidence" value="ECO:0007669"/>
    <property type="project" value="InterPro"/>
</dbReference>
<dbReference type="GO" id="GO:0016020">
    <property type="term" value="C:membrane"/>
    <property type="evidence" value="ECO:0007669"/>
    <property type="project" value="InterPro"/>
</dbReference>
<dbReference type="InterPro" id="IPR003593">
    <property type="entry name" value="AAA+_ATPase"/>
</dbReference>
<dbReference type="InterPro" id="IPR027417">
    <property type="entry name" value="P-loop_NTPase"/>
</dbReference>
<dbReference type="AlphaFoldDB" id="A8RK18"/>
<dbReference type="GO" id="GO:0005524">
    <property type="term" value="F:ATP binding"/>
    <property type="evidence" value="ECO:0007669"/>
    <property type="project" value="UniProtKB-KW"/>
</dbReference>
<dbReference type="InterPro" id="IPR004701">
    <property type="entry name" value="PTS_EIIA_man-typ"/>
</dbReference>
<evidence type="ECO:0000259" key="5">
    <source>
        <dbReference type="PROSITE" id="PS51094"/>
    </source>
</evidence>
<dbReference type="InterPro" id="IPR002178">
    <property type="entry name" value="PTS_EIIA_type-2_dom"/>
</dbReference>
<dbReference type="Pfam" id="PF00359">
    <property type="entry name" value="PTS_EIIA_2"/>
    <property type="match status" value="1"/>
</dbReference>
<evidence type="ECO:0008006" key="10">
    <source>
        <dbReference type="Google" id="ProtNLM"/>
    </source>
</evidence>
<dbReference type="PROSITE" id="PS51096">
    <property type="entry name" value="PTS_EIIA_TYPE_4"/>
    <property type="match status" value="1"/>
</dbReference>
<dbReference type="Gene3D" id="1.10.10.60">
    <property type="entry name" value="Homeodomain-like"/>
    <property type="match status" value="1"/>
</dbReference>
<evidence type="ECO:0000259" key="6">
    <source>
        <dbReference type="PROSITE" id="PS51096"/>
    </source>
</evidence>
<dbReference type="PANTHER" id="PTHR32071">
    <property type="entry name" value="TRANSCRIPTIONAL REGULATORY PROTEIN"/>
    <property type="match status" value="1"/>
</dbReference>
<organism evidence="8 9">
    <name type="scientific">Enterocloster bolteae (strain ATCC BAA-613 / DSM 15670 / CCUG 46953 / JCM 12243 / WAL 16351)</name>
    <name type="common">Clostridium bolteae</name>
    <dbReference type="NCBI Taxonomy" id="411902"/>
    <lineage>
        <taxon>Bacteria</taxon>
        <taxon>Bacillati</taxon>
        <taxon>Bacillota</taxon>
        <taxon>Clostridia</taxon>
        <taxon>Lachnospirales</taxon>
        <taxon>Lachnospiraceae</taxon>
        <taxon>Enterocloster</taxon>
    </lineage>
</organism>
<dbReference type="Pfam" id="PF00874">
    <property type="entry name" value="PRD"/>
    <property type="match status" value="1"/>
</dbReference>
<feature type="domain" description="Sigma-54 factor interaction" evidence="4">
    <location>
        <begin position="166"/>
        <end position="400"/>
    </location>
</feature>
<dbReference type="eggNOG" id="COG3933">
    <property type="taxonomic scope" value="Bacteria"/>
</dbReference>
<dbReference type="PROSITE" id="PS51094">
    <property type="entry name" value="PTS_EIIA_TYPE_2"/>
    <property type="match status" value="1"/>
</dbReference>
<comment type="caution">
    <text evidence="8">The sequence shown here is derived from an EMBL/GenBank/DDBJ whole genome shotgun (WGS) entry which is preliminary data.</text>
</comment>
<feature type="domain" description="PTS EIIA type-4" evidence="6">
    <location>
        <begin position="631"/>
        <end position="765"/>
    </location>
</feature>
<dbReference type="GO" id="GO:0006355">
    <property type="term" value="P:regulation of DNA-templated transcription"/>
    <property type="evidence" value="ECO:0007669"/>
    <property type="project" value="InterPro"/>
</dbReference>
<dbReference type="Pfam" id="PF00158">
    <property type="entry name" value="Sigma54_activat"/>
    <property type="match status" value="1"/>
</dbReference>
<dbReference type="PROSITE" id="PS51372">
    <property type="entry name" value="PRD_2"/>
    <property type="match status" value="1"/>
</dbReference>
<evidence type="ECO:0000259" key="7">
    <source>
        <dbReference type="PROSITE" id="PS51372"/>
    </source>
</evidence>
<evidence type="ECO:0000259" key="4">
    <source>
        <dbReference type="PROSITE" id="PS50045"/>
    </source>
</evidence>
<dbReference type="CDD" id="cd00009">
    <property type="entry name" value="AAA"/>
    <property type="match status" value="1"/>
</dbReference>
<dbReference type="SUPFAM" id="SSF55804">
    <property type="entry name" value="Phoshotransferase/anion transport protein"/>
    <property type="match status" value="1"/>
</dbReference>
<protein>
    <recommendedName>
        <fullName evidence="10">PRD domain-containing protein</fullName>
    </recommendedName>
</protein>
<reference evidence="8 9" key="1">
    <citation type="submission" date="2007-08" db="EMBL/GenBank/DDBJ databases">
        <authorList>
            <person name="Fulton L."/>
            <person name="Clifton S."/>
            <person name="Fulton B."/>
            <person name="Xu J."/>
            <person name="Minx P."/>
            <person name="Pepin K.H."/>
            <person name="Johnson M."/>
            <person name="Thiruvilangam P."/>
            <person name="Bhonagiri V."/>
            <person name="Nash W.E."/>
            <person name="Mardis E.R."/>
            <person name="Wilson R.K."/>
        </authorList>
    </citation>
    <scope>NUCLEOTIDE SEQUENCE [LARGE SCALE GENOMIC DNA]</scope>
    <source>
        <strain evidence="9">ATCC BAA-613 / DSM 15670 / CCUG 46953 / JCM 12243 / WAL 16351</strain>
    </source>
</reference>
<dbReference type="SMART" id="SM00382">
    <property type="entry name" value="AAA"/>
    <property type="match status" value="1"/>
</dbReference>
<accession>A8RK18</accession>
<dbReference type="InterPro" id="IPR002078">
    <property type="entry name" value="Sigma_54_int"/>
</dbReference>
<dbReference type="SUPFAM" id="SSF63520">
    <property type="entry name" value="PTS-regulatory domain, PRD"/>
    <property type="match status" value="1"/>
</dbReference>
<feature type="domain" description="PTS EIIA type-2" evidence="5">
    <location>
        <begin position="868"/>
        <end position="1004"/>
    </location>
</feature>